<evidence type="ECO:0000256" key="10">
    <source>
        <dbReference type="ARBA" id="ARBA00048954"/>
    </source>
</evidence>
<evidence type="ECO:0000256" key="2">
    <source>
        <dbReference type="ARBA" id="ARBA00022515"/>
    </source>
</evidence>
<dbReference type="EC" id="5.6.2.3" evidence="11 12"/>
<protein>
    <recommendedName>
        <fullName evidence="11 12">Replicative DNA helicase</fullName>
        <ecNumber evidence="11 12">5.6.2.3</ecNumber>
    </recommendedName>
</protein>
<keyword evidence="5 12" id="KW-0378">Hydrolase</keyword>
<dbReference type="PANTHER" id="PTHR30153">
    <property type="entry name" value="REPLICATIVE DNA HELICASE DNAB"/>
    <property type="match status" value="1"/>
</dbReference>
<evidence type="ECO:0000256" key="4">
    <source>
        <dbReference type="ARBA" id="ARBA00022741"/>
    </source>
</evidence>
<dbReference type="SUPFAM" id="SSF52540">
    <property type="entry name" value="P-loop containing nucleoside triphosphate hydrolases"/>
    <property type="match status" value="1"/>
</dbReference>
<name>A0A6G0GVN6_BIFLN</name>
<dbReference type="InterPro" id="IPR007694">
    <property type="entry name" value="DNA_helicase_DnaB-like_C"/>
</dbReference>
<comment type="similarity">
    <text evidence="1 12">Belongs to the helicase family. DnaB subfamily.</text>
</comment>
<evidence type="ECO:0000256" key="3">
    <source>
        <dbReference type="ARBA" id="ARBA00022705"/>
    </source>
</evidence>
<keyword evidence="2 12" id="KW-0639">Primosome</keyword>
<evidence type="ECO:0000256" key="11">
    <source>
        <dbReference type="NCBIfam" id="TIGR00665"/>
    </source>
</evidence>
<keyword evidence="4 12" id="KW-0547">Nucleotide-binding</keyword>
<keyword evidence="7 12" id="KW-0067">ATP-binding</keyword>
<dbReference type="GO" id="GO:0003677">
    <property type="term" value="F:DNA binding"/>
    <property type="evidence" value="ECO:0007669"/>
    <property type="project" value="UniProtKB-UniRule"/>
</dbReference>
<evidence type="ECO:0000256" key="8">
    <source>
        <dbReference type="ARBA" id="ARBA00023125"/>
    </source>
</evidence>
<dbReference type="Pfam" id="PF00772">
    <property type="entry name" value="DnaB"/>
    <property type="match status" value="1"/>
</dbReference>
<organism evidence="14 17">
    <name type="scientific">Bifidobacterium longum</name>
    <dbReference type="NCBI Taxonomy" id="216816"/>
    <lineage>
        <taxon>Bacteria</taxon>
        <taxon>Bacillati</taxon>
        <taxon>Actinomycetota</taxon>
        <taxon>Actinomycetes</taxon>
        <taxon>Bifidobacteriales</taxon>
        <taxon>Bifidobacteriaceae</taxon>
        <taxon>Bifidobacterium</taxon>
    </lineage>
</organism>
<dbReference type="Proteomes" id="UP000467387">
    <property type="component" value="Unassembled WGS sequence"/>
</dbReference>
<comment type="catalytic activity">
    <reaction evidence="10 12">
        <text>ATP + H2O = ADP + phosphate + H(+)</text>
        <dbReference type="Rhea" id="RHEA:13065"/>
        <dbReference type="ChEBI" id="CHEBI:15377"/>
        <dbReference type="ChEBI" id="CHEBI:15378"/>
        <dbReference type="ChEBI" id="CHEBI:30616"/>
        <dbReference type="ChEBI" id="CHEBI:43474"/>
        <dbReference type="ChEBI" id="CHEBI:456216"/>
        <dbReference type="EC" id="5.6.2.3"/>
    </reaction>
</comment>
<dbReference type="Pfam" id="PF03796">
    <property type="entry name" value="DnaB_C"/>
    <property type="match status" value="1"/>
</dbReference>
<dbReference type="PANTHER" id="PTHR30153:SF2">
    <property type="entry name" value="REPLICATIVE DNA HELICASE"/>
    <property type="match status" value="1"/>
</dbReference>
<dbReference type="EMBL" id="WDWL01000015">
    <property type="protein sequence ID" value="KAB7071001.1"/>
    <property type="molecule type" value="Genomic_DNA"/>
</dbReference>
<evidence type="ECO:0000256" key="5">
    <source>
        <dbReference type="ARBA" id="ARBA00022801"/>
    </source>
</evidence>
<dbReference type="InterPro" id="IPR027417">
    <property type="entry name" value="P-loop_NTPase"/>
</dbReference>
<keyword evidence="9" id="KW-0413">Isomerase</keyword>
<dbReference type="NCBIfam" id="TIGR00665">
    <property type="entry name" value="DnaB"/>
    <property type="match status" value="1"/>
</dbReference>
<evidence type="ECO:0000256" key="9">
    <source>
        <dbReference type="ARBA" id="ARBA00023235"/>
    </source>
</evidence>
<evidence type="ECO:0000313" key="14">
    <source>
        <dbReference type="EMBL" id="KAB7056148.1"/>
    </source>
</evidence>
<dbReference type="SUPFAM" id="SSF48024">
    <property type="entry name" value="N-terminal domain of DnaB helicase"/>
    <property type="match status" value="1"/>
</dbReference>
<dbReference type="PROSITE" id="PS51199">
    <property type="entry name" value="SF4_HELICASE"/>
    <property type="match status" value="1"/>
</dbReference>
<reference evidence="16 17" key="1">
    <citation type="journal article" date="2019" name="Nat. Med.">
        <title>A library of human gut bacterial isolates paired with longitudinal multiomics data enables mechanistic microbiome research.</title>
        <authorList>
            <person name="Poyet M."/>
            <person name="Groussin M."/>
            <person name="Gibbons S.M."/>
            <person name="Avila-Pacheco J."/>
            <person name="Jiang X."/>
            <person name="Kearney S.M."/>
            <person name="Perrotta A.R."/>
            <person name="Berdy B."/>
            <person name="Zhao S."/>
            <person name="Lieberman T.D."/>
            <person name="Swanson P.K."/>
            <person name="Smith M."/>
            <person name="Roesemann S."/>
            <person name="Alexander J.E."/>
            <person name="Rich S.A."/>
            <person name="Livny J."/>
            <person name="Vlamakis H."/>
            <person name="Clish C."/>
            <person name="Bullock K."/>
            <person name="Deik A."/>
            <person name="Scott J."/>
            <person name="Pierce K.A."/>
            <person name="Xavier R.J."/>
            <person name="Alm E.J."/>
        </authorList>
    </citation>
    <scope>NUCLEOTIDE SEQUENCE [LARGE SCALE GENOMIC DNA]</scope>
    <source>
        <strain evidence="15 16">BIOML-A201</strain>
        <strain evidence="14 17">BIOML-A210</strain>
    </source>
</reference>
<evidence type="ECO:0000313" key="15">
    <source>
        <dbReference type="EMBL" id="KAB7071001.1"/>
    </source>
</evidence>
<dbReference type="Gene3D" id="1.10.860.10">
    <property type="entry name" value="DNAb Helicase, Chain A"/>
    <property type="match status" value="1"/>
</dbReference>
<dbReference type="GO" id="GO:0005524">
    <property type="term" value="F:ATP binding"/>
    <property type="evidence" value="ECO:0007669"/>
    <property type="project" value="UniProtKB-UniRule"/>
</dbReference>
<dbReference type="Gene3D" id="3.40.50.300">
    <property type="entry name" value="P-loop containing nucleotide triphosphate hydrolases"/>
    <property type="match status" value="1"/>
</dbReference>
<proteinExistence type="inferred from homology"/>
<evidence type="ECO:0000256" key="6">
    <source>
        <dbReference type="ARBA" id="ARBA00022806"/>
    </source>
</evidence>
<dbReference type="AlphaFoldDB" id="A0A6G0GVN6"/>
<dbReference type="InterPro" id="IPR016136">
    <property type="entry name" value="DNA_helicase_N/primase_C"/>
</dbReference>
<keyword evidence="3 12" id="KW-0235">DNA replication</keyword>
<keyword evidence="8 12" id="KW-0238">DNA-binding</keyword>
<evidence type="ECO:0000313" key="17">
    <source>
        <dbReference type="Proteomes" id="UP000467387"/>
    </source>
</evidence>
<accession>A0A6G0GVN6</accession>
<dbReference type="GO" id="GO:0005829">
    <property type="term" value="C:cytosol"/>
    <property type="evidence" value="ECO:0007669"/>
    <property type="project" value="TreeGrafter"/>
</dbReference>
<dbReference type="InterPro" id="IPR036185">
    <property type="entry name" value="DNA_heli_DnaB-like_N_sf"/>
</dbReference>
<feature type="domain" description="SF4 helicase" evidence="13">
    <location>
        <begin position="177"/>
        <end position="442"/>
    </location>
</feature>
<dbReference type="Proteomes" id="UP000432196">
    <property type="component" value="Unassembled WGS sequence"/>
</dbReference>
<dbReference type="EMBL" id="WDWU01000018">
    <property type="protein sequence ID" value="KAB7056148.1"/>
    <property type="molecule type" value="Genomic_DNA"/>
</dbReference>
<dbReference type="FunFam" id="3.40.50.300:FF:000351">
    <property type="entry name" value="Replicative DNA helicase"/>
    <property type="match status" value="1"/>
</dbReference>
<evidence type="ECO:0000313" key="16">
    <source>
        <dbReference type="Proteomes" id="UP000432196"/>
    </source>
</evidence>
<evidence type="ECO:0000259" key="13">
    <source>
        <dbReference type="PROSITE" id="PS51199"/>
    </source>
</evidence>
<dbReference type="GO" id="GO:0043139">
    <property type="term" value="F:5'-3' DNA helicase activity"/>
    <property type="evidence" value="ECO:0007669"/>
    <property type="project" value="UniProtKB-EC"/>
</dbReference>
<dbReference type="GO" id="GO:0006269">
    <property type="term" value="P:DNA replication, synthesis of primer"/>
    <property type="evidence" value="ECO:0007669"/>
    <property type="project" value="UniProtKB-UniRule"/>
</dbReference>
<dbReference type="CDD" id="cd00984">
    <property type="entry name" value="DnaB_C"/>
    <property type="match status" value="1"/>
</dbReference>
<dbReference type="InterPro" id="IPR007692">
    <property type="entry name" value="DNA_helicase_DnaB"/>
</dbReference>
<comment type="function">
    <text evidence="12">The main replicative DNA helicase, it participates in initiation and elongation during chromosome replication. Travels ahead of the DNA replisome, separating dsDNA into templates for DNA synthesis. A processive ATP-dependent 5'-3' DNA helicase it has DNA-dependent ATPase activity.</text>
</comment>
<keyword evidence="6 12" id="KW-0347">Helicase</keyword>
<evidence type="ECO:0000256" key="7">
    <source>
        <dbReference type="ARBA" id="ARBA00022840"/>
    </source>
</evidence>
<sequence length="448" mass="50598">MNDPFNQELPHKDEAERTVLGAMLQSRTAIDEARQKITENDFYQPNNKTIYRLICDLSDQHGDVDATLLCTTLTERKMLDRVGGLNYVGKLIDYAPTTSNVGIYADMVKDAAKRRDIIAIGTRIAQMGHANDADTDSIIGNALDEAFHIGEDDSNTDYKDIYTVSTDMLDHLGKIQKGEITEGVHTGFRDIDDVTHGLQPGQMIVVAGRPAMGKSTLGMDFARNAAIHDDQCTVVFSLEMSREEIAQRLFSAETNIPLNVFRDPSQMTDERWRTVNGFWQKLEDKPLYIDDSANLKVPDIRAKCRRLKETKDLKLVVVDYLQLMSSGRMTENRQQEVSDFSRQFKLLAKELQVPVVILSQLNRNVEMRAEKVPQMSDLRESGSIEQDADVVFLVHRPDAYDKEDRPGEADIIMAKHRNGPTETFHLAFLGSNSKFKDMPQDYMSSNGL</sequence>
<gene>
    <name evidence="14" type="primary">dnaB</name>
    <name evidence="15" type="ORF">GBI83_09990</name>
    <name evidence="14" type="ORF">GBI87_10520</name>
</gene>
<evidence type="ECO:0000256" key="1">
    <source>
        <dbReference type="ARBA" id="ARBA00008428"/>
    </source>
</evidence>
<comment type="caution">
    <text evidence="14">The sequence shown here is derived from an EMBL/GenBank/DDBJ whole genome shotgun (WGS) entry which is preliminary data.</text>
</comment>
<dbReference type="InterPro" id="IPR007693">
    <property type="entry name" value="DNA_helicase_DnaB-like_N"/>
</dbReference>
<dbReference type="GO" id="GO:0016787">
    <property type="term" value="F:hydrolase activity"/>
    <property type="evidence" value="ECO:0007669"/>
    <property type="project" value="UniProtKB-KW"/>
</dbReference>
<evidence type="ECO:0000256" key="12">
    <source>
        <dbReference type="RuleBase" id="RU362085"/>
    </source>
</evidence>
<dbReference type="GO" id="GO:1990077">
    <property type="term" value="C:primosome complex"/>
    <property type="evidence" value="ECO:0007669"/>
    <property type="project" value="UniProtKB-UniRule"/>
</dbReference>